<dbReference type="EMBL" id="CP014864">
    <property type="protein sequence ID" value="AMX01767.1"/>
    <property type="molecule type" value="Genomic_DNA"/>
</dbReference>
<reference evidence="2" key="2">
    <citation type="submission" date="2016-03" db="EMBL/GenBank/DDBJ databases">
        <authorList>
            <person name="Ploux O."/>
        </authorList>
    </citation>
    <scope>NUCLEOTIDE SEQUENCE [LARGE SCALE GENOMIC DNA]</scope>
    <source>
        <strain evidence="2">DAU221</strain>
    </source>
</reference>
<evidence type="ECO:0000313" key="4">
    <source>
        <dbReference type="Proteomes" id="UP000076077"/>
    </source>
</evidence>
<dbReference type="GeneID" id="76607112"/>
<dbReference type="OrthoDB" id="5738351at2"/>
<dbReference type="EMBL" id="JAPHQB010000007">
    <property type="protein sequence ID" value="MCX2801355.1"/>
    <property type="molecule type" value="Genomic_DNA"/>
</dbReference>
<reference evidence="4" key="1">
    <citation type="submission" date="2016-03" db="EMBL/GenBank/DDBJ databases">
        <authorList>
            <person name="Lee Y.-S."/>
            <person name="Choi Y.-L."/>
        </authorList>
    </citation>
    <scope>NUCLEOTIDE SEQUENCE [LARGE SCALE GENOMIC DNA]</scope>
    <source>
        <strain evidence="4">DAU221</strain>
    </source>
</reference>
<gene>
    <name evidence="2" type="ORF">A3224_03475</name>
    <name evidence="3" type="ORF">OQJ68_06075</name>
</gene>
<dbReference type="Proteomes" id="UP000076077">
    <property type="component" value="Chromosome"/>
</dbReference>
<keyword evidence="4" id="KW-1185">Reference proteome</keyword>
<proteinExistence type="predicted"/>
<name>A0A143HJT4_MICTH</name>
<evidence type="ECO:0008006" key="5">
    <source>
        <dbReference type="Google" id="ProtNLM"/>
    </source>
</evidence>
<reference evidence="3" key="3">
    <citation type="submission" date="2022-11" db="EMBL/GenBank/DDBJ databases">
        <title>Chitin-degrading and fungicidal potential of chitinolytic bacterial strains from marine environment of the Pacific Ocean regions.</title>
        <authorList>
            <person name="Pentekhina I."/>
            <person name="Nedashkovskaya O."/>
            <person name="Seitkalieva A."/>
            <person name="Podvolotskaya A."/>
            <person name="Tekutyeva L."/>
            <person name="Balabanova L."/>
        </authorList>
    </citation>
    <scope>NUCLEOTIDE SEQUENCE</scope>
    <source>
        <strain evidence="3">KMM 6838</strain>
    </source>
</reference>
<organism evidence="2 4">
    <name type="scientific">Microbulbifer thermotolerans</name>
    <dbReference type="NCBI Taxonomy" id="252514"/>
    <lineage>
        <taxon>Bacteria</taxon>
        <taxon>Pseudomonadati</taxon>
        <taxon>Pseudomonadota</taxon>
        <taxon>Gammaproteobacteria</taxon>
        <taxon>Cellvibrionales</taxon>
        <taxon>Microbulbiferaceae</taxon>
        <taxon>Microbulbifer</taxon>
    </lineage>
</organism>
<dbReference type="AlphaFoldDB" id="A0A143HJT4"/>
<evidence type="ECO:0000256" key="1">
    <source>
        <dbReference type="SAM" id="MobiDB-lite"/>
    </source>
</evidence>
<feature type="compositionally biased region" description="Gly residues" evidence="1">
    <location>
        <begin position="54"/>
        <end position="87"/>
    </location>
</feature>
<dbReference type="Proteomes" id="UP001209730">
    <property type="component" value="Unassembled WGS sequence"/>
</dbReference>
<dbReference type="KEGG" id="mthd:A3224_03475"/>
<dbReference type="RefSeq" id="WP_067151538.1">
    <property type="nucleotide sequence ID" value="NZ_CP014864.1"/>
</dbReference>
<dbReference type="PROSITE" id="PS51257">
    <property type="entry name" value="PROKAR_LIPOPROTEIN"/>
    <property type="match status" value="1"/>
</dbReference>
<evidence type="ECO:0000313" key="3">
    <source>
        <dbReference type="EMBL" id="MCX2801355.1"/>
    </source>
</evidence>
<evidence type="ECO:0000313" key="2">
    <source>
        <dbReference type="EMBL" id="AMX01767.1"/>
    </source>
</evidence>
<protein>
    <recommendedName>
        <fullName evidence="5">Lipoprotein</fullName>
    </recommendedName>
</protein>
<accession>A0A143HJT4</accession>
<feature type="region of interest" description="Disordered" evidence="1">
    <location>
        <begin position="51"/>
        <end position="90"/>
    </location>
</feature>
<sequence>MKRYILLAAATLAAGCSSTPEKPPVFSESLITHISDQGNRFFTYKAQLSADQEGGMGGGRRGGRGGGPGGGMGGGPGGGAGGKGGGTMAKMRDNTQEAAMERMEELLAETDYCPNGWFIIEKTFDRGSAEIRGECRAASG</sequence>